<name>A0AAV7J352_COTGL</name>
<evidence type="ECO:0000313" key="2">
    <source>
        <dbReference type="Proteomes" id="UP000826195"/>
    </source>
</evidence>
<sequence length="152" mass="17465">MRILWLGMVVCDGTRGRNEGVMGYVVVAAPEYESWLLRSFLYPYTYIRQACTRLLVLYTEFLFWLRSEASASDPDVPSYSPYPFPSSGLVQVQILPLTLRRQKLIARSRRVSLERIKDCAVSQTTDSSAPPYKLKPSSDFKTKILRFTVHSF</sequence>
<dbReference type="AlphaFoldDB" id="A0AAV7J352"/>
<dbReference type="EMBL" id="JAHXZJ010000002">
    <property type="protein sequence ID" value="KAH0564519.1"/>
    <property type="molecule type" value="Genomic_DNA"/>
</dbReference>
<keyword evidence="2" id="KW-1185">Reference proteome</keyword>
<evidence type="ECO:0000313" key="1">
    <source>
        <dbReference type="EMBL" id="KAH0564519.1"/>
    </source>
</evidence>
<reference evidence="1 2" key="1">
    <citation type="journal article" date="2021" name="J. Hered.">
        <title>A chromosome-level genome assembly of the parasitoid wasp, Cotesia glomerata (Hymenoptera: Braconidae).</title>
        <authorList>
            <person name="Pinto B.J."/>
            <person name="Weis J.J."/>
            <person name="Gamble T."/>
            <person name="Ode P.J."/>
            <person name="Paul R."/>
            <person name="Zaspel J.M."/>
        </authorList>
    </citation>
    <scope>NUCLEOTIDE SEQUENCE [LARGE SCALE GENOMIC DNA]</scope>
    <source>
        <strain evidence="1">CgM1</strain>
    </source>
</reference>
<gene>
    <name evidence="1" type="ORF">KQX54_012572</name>
</gene>
<accession>A0AAV7J352</accession>
<organism evidence="1 2">
    <name type="scientific">Cotesia glomerata</name>
    <name type="common">Lepidopteran parasitic wasp</name>
    <name type="synonym">Apanteles glomeratus</name>
    <dbReference type="NCBI Taxonomy" id="32391"/>
    <lineage>
        <taxon>Eukaryota</taxon>
        <taxon>Metazoa</taxon>
        <taxon>Ecdysozoa</taxon>
        <taxon>Arthropoda</taxon>
        <taxon>Hexapoda</taxon>
        <taxon>Insecta</taxon>
        <taxon>Pterygota</taxon>
        <taxon>Neoptera</taxon>
        <taxon>Endopterygota</taxon>
        <taxon>Hymenoptera</taxon>
        <taxon>Apocrita</taxon>
        <taxon>Ichneumonoidea</taxon>
        <taxon>Braconidae</taxon>
        <taxon>Microgastrinae</taxon>
        <taxon>Cotesia</taxon>
    </lineage>
</organism>
<comment type="caution">
    <text evidence="1">The sequence shown here is derived from an EMBL/GenBank/DDBJ whole genome shotgun (WGS) entry which is preliminary data.</text>
</comment>
<dbReference type="Proteomes" id="UP000826195">
    <property type="component" value="Unassembled WGS sequence"/>
</dbReference>
<protein>
    <submittedName>
        <fullName evidence="1">Uncharacterized protein</fullName>
    </submittedName>
</protein>
<proteinExistence type="predicted"/>